<evidence type="ECO:0000259" key="6">
    <source>
        <dbReference type="Pfam" id="PF13193"/>
    </source>
</evidence>
<dbReference type="GO" id="GO:0016405">
    <property type="term" value="F:CoA-ligase activity"/>
    <property type="evidence" value="ECO:0007669"/>
    <property type="project" value="TreeGrafter"/>
</dbReference>
<reference evidence="7 8" key="1">
    <citation type="submission" date="2017-06" db="EMBL/GenBank/DDBJ databases">
        <title>Global population genomics of the pathogenic fungus Cryptococcus neoformans var. grubii.</title>
        <authorList>
            <person name="Cuomo C."/>
            <person name="Litvintseva A."/>
            <person name="Chen Y."/>
            <person name="Young S."/>
            <person name="Zeng Q."/>
            <person name="Chapman S."/>
            <person name="Gujja S."/>
            <person name="Saif S."/>
            <person name="Birren B."/>
        </authorList>
    </citation>
    <scope>NUCLEOTIDE SEQUENCE [LARGE SCALE GENOMIC DNA]</scope>
    <source>
        <strain evidence="7 8">Tu259-1</strain>
    </source>
</reference>
<name>A0A854Q248_CRYNE</name>
<dbReference type="Gene3D" id="3.30.300.30">
    <property type="match status" value="1"/>
</dbReference>
<evidence type="ECO:0000313" key="7">
    <source>
        <dbReference type="EMBL" id="OXG10813.1"/>
    </source>
</evidence>
<evidence type="ECO:0000259" key="5">
    <source>
        <dbReference type="Pfam" id="PF00501"/>
    </source>
</evidence>
<dbReference type="PANTHER" id="PTHR24096:SF149">
    <property type="entry name" value="AMP-BINDING DOMAIN-CONTAINING PROTEIN-RELATED"/>
    <property type="match status" value="1"/>
</dbReference>
<dbReference type="EMBL" id="AMKT01000101">
    <property type="protein sequence ID" value="OXG10813.1"/>
    <property type="molecule type" value="Genomic_DNA"/>
</dbReference>
<organism evidence="7 8">
    <name type="scientific">Cryptococcus neoformans Tu259-1</name>
    <dbReference type="NCBI Taxonomy" id="1230072"/>
    <lineage>
        <taxon>Eukaryota</taxon>
        <taxon>Fungi</taxon>
        <taxon>Dikarya</taxon>
        <taxon>Basidiomycota</taxon>
        <taxon>Agaricomycotina</taxon>
        <taxon>Tremellomycetes</taxon>
        <taxon>Tremellales</taxon>
        <taxon>Cryptococcaceae</taxon>
        <taxon>Cryptococcus</taxon>
        <taxon>Cryptococcus neoformans species complex</taxon>
    </lineage>
</organism>
<evidence type="ECO:0000256" key="2">
    <source>
        <dbReference type="ARBA" id="ARBA00006432"/>
    </source>
</evidence>
<evidence type="ECO:0000256" key="1">
    <source>
        <dbReference type="ARBA" id="ARBA00004924"/>
    </source>
</evidence>
<feature type="domain" description="AMP-dependent synthetase/ligase" evidence="5">
    <location>
        <begin position="117"/>
        <end position="485"/>
    </location>
</feature>
<dbReference type="FunFam" id="3.40.50.12780:FF:000003">
    <property type="entry name" value="Long-chain-fatty-acid--CoA ligase FadD"/>
    <property type="match status" value="1"/>
</dbReference>
<feature type="chain" id="PRO_5032638545" evidence="4">
    <location>
        <begin position="17"/>
        <end position="646"/>
    </location>
</feature>
<dbReference type="SUPFAM" id="SSF56801">
    <property type="entry name" value="Acetyl-CoA synthetase-like"/>
    <property type="match status" value="1"/>
</dbReference>
<dbReference type="InterPro" id="IPR000873">
    <property type="entry name" value="AMP-dep_synth/lig_dom"/>
</dbReference>
<dbReference type="PANTHER" id="PTHR24096">
    <property type="entry name" value="LONG-CHAIN-FATTY-ACID--COA LIGASE"/>
    <property type="match status" value="1"/>
</dbReference>
<comment type="pathway">
    <text evidence="1">Siderophore biosynthesis.</text>
</comment>
<dbReference type="Pfam" id="PF00501">
    <property type="entry name" value="AMP-binding"/>
    <property type="match status" value="1"/>
</dbReference>
<dbReference type="InterPro" id="IPR042099">
    <property type="entry name" value="ANL_N_sf"/>
</dbReference>
<sequence>MPLILLIPRVISLSAALPAISRLLTSTGPWLLRSLIPTKANVRPFSSIPLPPGYTFYRNHNDNNPSPPNMTPRPDQIYVSHIPTPQLPRTSVFEFLFPKSKQYNYFPAPAPNPSGVKKAFIDGLTGNAVTREQVEEQALALAGGLKKLGVKTGEVACLFGMNSLEWINALFGCQALGVVTSPANYAYTPPELLHQVKDSTSQIIFVQPNLVPVLKEALKLDPSCNIPESKIILLCPKDKKPADLKHLRCTEDLWDVGKGIDGRAQWEEDVEKKTAYLCYSSGTTGKAKGVETSHHNMTSQIQAVRCSFEPMTEKDVILGILPCSHIYGLTMNLHHAMSTNGTVVILPKFEEKTVLEVIQQYKVTFSLIVPPMMIALIHSSLVSSYDISSVRGFQSGAAPLSADLIRAFESRFPHIQVTQGYGLTETTPVSHVMTLDESRHHPGAIGRVIPTYQARLVDAESGKDVEIGERGELWLKGPSVMKGYWRNEEATRNVFDDGWFKTGDIAIVDDRKYFTIVDRVKELIKYKGFQVPPAELEALLLGHPNVADVGVIGVYDKSQATELPRAYIVPKGGLASLSLSDREKLSKEVHDWAAKKVANHKKLRGGVILIEAIPKSPSGKILRKDLRLLSIKEQEEGVKATRGAKL</sequence>
<keyword evidence="3" id="KW-0436">Ligase</keyword>
<dbReference type="Pfam" id="PF13193">
    <property type="entry name" value="AMP-binding_C"/>
    <property type="match status" value="1"/>
</dbReference>
<dbReference type="Gene3D" id="3.40.50.12780">
    <property type="entry name" value="N-terminal domain of ligase-like"/>
    <property type="match status" value="1"/>
</dbReference>
<dbReference type="InterPro" id="IPR025110">
    <property type="entry name" value="AMP-bd_C"/>
</dbReference>
<dbReference type="CDD" id="cd05911">
    <property type="entry name" value="Firefly_Luc_like"/>
    <property type="match status" value="1"/>
</dbReference>
<proteinExistence type="inferred from homology"/>
<dbReference type="PROSITE" id="PS00455">
    <property type="entry name" value="AMP_BINDING"/>
    <property type="match status" value="1"/>
</dbReference>
<evidence type="ECO:0000313" key="8">
    <source>
        <dbReference type="Proteomes" id="UP000199727"/>
    </source>
</evidence>
<dbReference type="Proteomes" id="UP000199727">
    <property type="component" value="Unassembled WGS sequence"/>
</dbReference>
<dbReference type="InterPro" id="IPR020845">
    <property type="entry name" value="AMP-binding_CS"/>
</dbReference>
<comment type="caution">
    <text evidence="7">The sequence shown here is derived from an EMBL/GenBank/DDBJ whole genome shotgun (WGS) entry which is preliminary data.</text>
</comment>
<accession>A0A854Q248</accession>
<evidence type="ECO:0000256" key="4">
    <source>
        <dbReference type="SAM" id="SignalP"/>
    </source>
</evidence>
<dbReference type="AlphaFoldDB" id="A0A854Q248"/>
<evidence type="ECO:0000256" key="3">
    <source>
        <dbReference type="ARBA" id="ARBA00022598"/>
    </source>
</evidence>
<comment type="similarity">
    <text evidence="2">Belongs to the ATP-dependent AMP-binding enzyme family.</text>
</comment>
<dbReference type="OrthoDB" id="1898221at2759"/>
<protein>
    <submittedName>
        <fullName evidence="7">AMP-binding protein</fullName>
    </submittedName>
</protein>
<gene>
    <name evidence="7" type="ORF">C361_06849</name>
</gene>
<keyword evidence="4" id="KW-0732">Signal</keyword>
<dbReference type="InterPro" id="IPR045851">
    <property type="entry name" value="AMP-bd_C_sf"/>
</dbReference>
<feature type="domain" description="AMP-binding enzyme C-terminal" evidence="6">
    <location>
        <begin position="535"/>
        <end position="620"/>
    </location>
</feature>
<feature type="signal peptide" evidence="4">
    <location>
        <begin position="1"/>
        <end position="16"/>
    </location>
</feature>